<reference evidence="2 3" key="1">
    <citation type="submission" date="2022-12" db="EMBL/GenBank/DDBJ databases">
        <title>Genomic features and morphological characterization of a novel Knufia sp. strain isolated from spacecraft assembly facility.</title>
        <authorList>
            <person name="Teixeira M."/>
            <person name="Chander A.M."/>
            <person name="Stajich J.E."/>
            <person name="Venkateswaran K."/>
        </authorList>
    </citation>
    <scope>NUCLEOTIDE SEQUENCE [LARGE SCALE GENOMIC DNA]</scope>
    <source>
        <strain evidence="2 3">FJI-L2-BK-P2</strain>
    </source>
</reference>
<dbReference type="Proteomes" id="UP001316803">
    <property type="component" value="Unassembled WGS sequence"/>
</dbReference>
<accession>A0AAN8I760</accession>
<evidence type="ECO:0000313" key="3">
    <source>
        <dbReference type="Proteomes" id="UP001316803"/>
    </source>
</evidence>
<organism evidence="2 3">
    <name type="scientific">Knufia fluminis</name>
    <dbReference type="NCBI Taxonomy" id="191047"/>
    <lineage>
        <taxon>Eukaryota</taxon>
        <taxon>Fungi</taxon>
        <taxon>Dikarya</taxon>
        <taxon>Ascomycota</taxon>
        <taxon>Pezizomycotina</taxon>
        <taxon>Eurotiomycetes</taxon>
        <taxon>Chaetothyriomycetidae</taxon>
        <taxon>Chaetothyriales</taxon>
        <taxon>Trichomeriaceae</taxon>
        <taxon>Knufia</taxon>
    </lineage>
</organism>
<sequence>MAAAGVSESDIKKAQEKVLGSEQQSGVEPPSGIQGKGTADQPYDQGNQPAQATGPGIEPPSGQQGKGTADEPYDQGNQPDQNEENSGMSIVDQLSRTKTKEEIASKKQRRKDSQAGIEQVKTNGTTAAPAPPATTITQEPPRGRDQTQSTTAASAPQEVDTTKLAPKPASARQFERSMSPGQLDDGSHVRCSGEKGEAYSPPTKFDKIKGKFHIGSH</sequence>
<feature type="region of interest" description="Disordered" evidence="1">
    <location>
        <begin position="1"/>
        <end position="217"/>
    </location>
</feature>
<proteinExistence type="predicted"/>
<protein>
    <submittedName>
        <fullName evidence="2">Uncharacterized protein</fullName>
    </submittedName>
</protein>
<name>A0AAN8I760_9EURO</name>
<feature type="compositionally biased region" description="Polar residues" evidence="1">
    <location>
        <begin position="75"/>
        <end position="96"/>
    </location>
</feature>
<evidence type="ECO:0000313" key="2">
    <source>
        <dbReference type="EMBL" id="KAK5955444.1"/>
    </source>
</evidence>
<gene>
    <name evidence="2" type="ORF">OHC33_003082</name>
</gene>
<feature type="compositionally biased region" description="Basic and acidic residues" evidence="1">
    <location>
        <begin position="185"/>
        <end position="197"/>
    </location>
</feature>
<comment type="caution">
    <text evidence="2">The sequence shown here is derived from an EMBL/GenBank/DDBJ whole genome shotgun (WGS) entry which is preliminary data.</text>
</comment>
<keyword evidence="3" id="KW-1185">Reference proteome</keyword>
<dbReference type="AlphaFoldDB" id="A0AAN8I760"/>
<dbReference type="EMBL" id="JAKLMC020000006">
    <property type="protein sequence ID" value="KAK5955444.1"/>
    <property type="molecule type" value="Genomic_DNA"/>
</dbReference>
<feature type="compositionally biased region" description="Low complexity" evidence="1">
    <location>
        <begin position="125"/>
        <end position="140"/>
    </location>
</feature>
<evidence type="ECO:0000256" key="1">
    <source>
        <dbReference type="SAM" id="MobiDB-lite"/>
    </source>
</evidence>